<feature type="region of interest" description="Disordered" evidence="7">
    <location>
        <begin position="66"/>
        <end position="140"/>
    </location>
</feature>
<evidence type="ECO:0000256" key="6">
    <source>
        <dbReference type="SAM" id="Coils"/>
    </source>
</evidence>
<feature type="transmembrane region" description="Helical" evidence="8">
    <location>
        <begin position="33"/>
        <end position="57"/>
    </location>
</feature>
<evidence type="ECO:0000313" key="11">
    <source>
        <dbReference type="Proteomes" id="UP000249204"/>
    </source>
</evidence>
<keyword evidence="4 8" id="KW-1133">Transmembrane helix</keyword>
<comment type="caution">
    <text evidence="10">The sequence shown here is derived from an EMBL/GenBank/DDBJ whole genome shotgun (WGS) entry which is preliminary data.</text>
</comment>
<sequence length="169" mass="18657">MSKLYRSTRDRMMTGLIGGISENIGMDSTLLRIIFVISIFATGGTTLLIYFIAALVVPKEPFPPYDPYGYGPGPGPGPGRGYGGYDQQPPRDPYHNSHNQPGPGFGPGPGYNNRPQAGSRSYDNNNMYGTGSQNESELDSMMKDIEKKALKKEVEELRQKLSRYEKGEK</sequence>
<feature type="compositionally biased region" description="Polar residues" evidence="7">
    <location>
        <begin position="113"/>
        <end position="135"/>
    </location>
</feature>
<protein>
    <recommendedName>
        <fullName evidence="9">Phage shock protein PspC N-terminal domain-containing protein</fullName>
    </recommendedName>
</protein>
<dbReference type="PANTHER" id="PTHR33885">
    <property type="entry name" value="PHAGE SHOCK PROTEIN C"/>
    <property type="match status" value="1"/>
</dbReference>
<dbReference type="EMBL" id="QKWW01000094">
    <property type="protein sequence ID" value="PZT52616.1"/>
    <property type="molecule type" value="Genomic_DNA"/>
</dbReference>
<evidence type="ECO:0000256" key="4">
    <source>
        <dbReference type="ARBA" id="ARBA00022989"/>
    </source>
</evidence>
<evidence type="ECO:0000256" key="5">
    <source>
        <dbReference type="ARBA" id="ARBA00023136"/>
    </source>
</evidence>
<dbReference type="GO" id="GO:0005886">
    <property type="term" value="C:plasma membrane"/>
    <property type="evidence" value="ECO:0007669"/>
    <property type="project" value="UniProtKB-SubCell"/>
</dbReference>
<reference evidence="10 11" key="1">
    <citation type="submission" date="2018-06" db="EMBL/GenBank/DDBJ databases">
        <title>Isolation of heavy metals resistant Paenibacillus silvae NC2 from Gold-Copper mine in ZiJin, China.</title>
        <authorList>
            <person name="Xu J."/>
            <person name="Mazhar H.S."/>
            <person name="Rensing C."/>
        </authorList>
    </citation>
    <scope>NUCLEOTIDE SEQUENCE [LARGE SCALE GENOMIC DNA]</scope>
    <source>
        <strain evidence="10 11">NC2</strain>
    </source>
</reference>
<organism evidence="10 11">
    <name type="scientific">Paenibacillus silvae</name>
    <dbReference type="NCBI Taxonomy" id="1325358"/>
    <lineage>
        <taxon>Bacteria</taxon>
        <taxon>Bacillati</taxon>
        <taxon>Bacillota</taxon>
        <taxon>Bacilli</taxon>
        <taxon>Bacillales</taxon>
        <taxon>Paenibacillaceae</taxon>
        <taxon>Paenibacillus</taxon>
    </lineage>
</organism>
<evidence type="ECO:0000256" key="8">
    <source>
        <dbReference type="SAM" id="Phobius"/>
    </source>
</evidence>
<accession>A0A2W6P355</accession>
<proteinExistence type="predicted"/>
<evidence type="ECO:0000256" key="3">
    <source>
        <dbReference type="ARBA" id="ARBA00022692"/>
    </source>
</evidence>
<comment type="subcellular location">
    <subcellularLocation>
        <location evidence="1">Cell membrane</location>
        <topology evidence="1">Single-pass membrane protein</topology>
    </subcellularLocation>
</comment>
<gene>
    <name evidence="10" type="ORF">DN757_26615</name>
</gene>
<keyword evidence="6" id="KW-0175">Coiled coil</keyword>
<dbReference type="Pfam" id="PF04024">
    <property type="entry name" value="PspC"/>
    <property type="match status" value="1"/>
</dbReference>
<dbReference type="Proteomes" id="UP000249204">
    <property type="component" value="Unassembled WGS sequence"/>
</dbReference>
<dbReference type="InterPro" id="IPR007168">
    <property type="entry name" value="Phageshock_PspC_N"/>
</dbReference>
<name>A0A2W6P355_9BACL</name>
<keyword evidence="5 8" id="KW-0472">Membrane</keyword>
<feature type="coiled-coil region" evidence="6">
    <location>
        <begin position="140"/>
        <end position="167"/>
    </location>
</feature>
<keyword evidence="3 8" id="KW-0812">Transmembrane</keyword>
<evidence type="ECO:0000313" key="10">
    <source>
        <dbReference type="EMBL" id="PZT52616.1"/>
    </source>
</evidence>
<feature type="domain" description="Phage shock protein PspC N-terminal" evidence="9">
    <location>
        <begin position="3"/>
        <end position="60"/>
    </location>
</feature>
<keyword evidence="2" id="KW-1003">Cell membrane</keyword>
<dbReference type="RefSeq" id="WP_111273195.1">
    <property type="nucleotide sequence ID" value="NZ_JAHXMW010000011.1"/>
</dbReference>
<evidence type="ECO:0000256" key="2">
    <source>
        <dbReference type="ARBA" id="ARBA00022475"/>
    </source>
</evidence>
<evidence type="ECO:0000259" key="9">
    <source>
        <dbReference type="Pfam" id="PF04024"/>
    </source>
</evidence>
<evidence type="ECO:0000256" key="1">
    <source>
        <dbReference type="ARBA" id="ARBA00004162"/>
    </source>
</evidence>
<dbReference type="InterPro" id="IPR052027">
    <property type="entry name" value="PspC"/>
</dbReference>
<dbReference type="PANTHER" id="PTHR33885:SF3">
    <property type="entry name" value="PHAGE SHOCK PROTEIN C"/>
    <property type="match status" value="1"/>
</dbReference>
<evidence type="ECO:0000256" key="7">
    <source>
        <dbReference type="SAM" id="MobiDB-lite"/>
    </source>
</evidence>
<dbReference type="AlphaFoldDB" id="A0A2W6P355"/>